<dbReference type="SUPFAM" id="SSF51261">
    <property type="entry name" value="Duplicated hybrid motif"/>
    <property type="match status" value="1"/>
</dbReference>
<evidence type="ECO:0000256" key="1">
    <source>
        <dbReference type="ARBA" id="ARBA00038420"/>
    </source>
</evidence>
<organism evidence="5 6">
    <name type="scientific">SAR86 cluster bacterium</name>
    <dbReference type="NCBI Taxonomy" id="2030880"/>
    <lineage>
        <taxon>Bacteria</taxon>
        <taxon>Pseudomonadati</taxon>
        <taxon>Pseudomonadota</taxon>
        <taxon>Gammaproteobacteria</taxon>
        <taxon>SAR86 cluster</taxon>
    </lineage>
</organism>
<dbReference type="GO" id="GO:0032153">
    <property type="term" value="C:cell division site"/>
    <property type="evidence" value="ECO:0007669"/>
    <property type="project" value="TreeGrafter"/>
</dbReference>
<dbReference type="PANTHER" id="PTHR21666:SF263">
    <property type="entry name" value="MUREIN HYDROLASE ACTIVATOR NLPD"/>
    <property type="match status" value="1"/>
</dbReference>
<dbReference type="CDD" id="cd00118">
    <property type="entry name" value="LysM"/>
    <property type="match status" value="1"/>
</dbReference>
<dbReference type="GO" id="GO:0004222">
    <property type="term" value="F:metalloendopeptidase activity"/>
    <property type="evidence" value="ECO:0007669"/>
    <property type="project" value="TreeGrafter"/>
</dbReference>
<dbReference type="InterPro" id="IPR036779">
    <property type="entry name" value="LysM_dom_sf"/>
</dbReference>
<dbReference type="Pfam" id="PF01476">
    <property type="entry name" value="LysM"/>
    <property type="match status" value="1"/>
</dbReference>
<keyword evidence="3" id="KW-0732">Signal</keyword>
<evidence type="ECO:0000313" key="5">
    <source>
        <dbReference type="EMBL" id="PCJ40468.1"/>
    </source>
</evidence>
<comment type="similarity">
    <text evidence="1">Belongs to the E.coli NlpD/Haemophilus LppB family.</text>
</comment>
<feature type="region of interest" description="Disordered" evidence="2">
    <location>
        <begin position="109"/>
        <end position="133"/>
    </location>
</feature>
<dbReference type="Gene3D" id="3.10.350.10">
    <property type="entry name" value="LysM domain"/>
    <property type="match status" value="1"/>
</dbReference>
<feature type="signal peptide" evidence="3">
    <location>
        <begin position="1"/>
        <end position="28"/>
    </location>
</feature>
<dbReference type="EMBL" id="NVWI01000009">
    <property type="protein sequence ID" value="PCJ40468.1"/>
    <property type="molecule type" value="Genomic_DNA"/>
</dbReference>
<feature type="chain" id="PRO_5012607800" evidence="3">
    <location>
        <begin position="29"/>
        <end position="261"/>
    </location>
</feature>
<dbReference type="InterPro" id="IPR018392">
    <property type="entry name" value="LysM"/>
</dbReference>
<dbReference type="Gene3D" id="2.70.70.10">
    <property type="entry name" value="Glucose Permease (Domain IIA)"/>
    <property type="match status" value="1"/>
</dbReference>
<dbReference type="CDD" id="cd12797">
    <property type="entry name" value="M23_peptidase"/>
    <property type="match status" value="1"/>
</dbReference>
<comment type="caution">
    <text evidence="5">The sequence shown here is derived from an EMBL/GenBank/DDBJ whole genome shotgun (WGS) entry which is preliminary data.</text>
</comment>
<dbReference type="InterPro" id="IPR011055">
    <property type="entry name" value="Dup_hybrid_motif"/>
</dbReference>
<dbReference type="InterPro" id="IPR050570">
    <property type="entry name" value="Cell_wall_metabolism_enzyme"/>
</dbReference>
<dbReference type="PROSITE" id="PS51782">
    <property type="entry name" value="LYSM"/>
    <property type="match status" value="1"/>
</dbReference>
<dbReference type="InterPro" id="IPR016047">
    <property type="entry name" value="M23ase_b-sheet_dom"/>
</dbReference>
<dbReference type="AlphaFoldDB" id="A0A2A5CAF1"/>
<evidence type="ECO:0000256" key="2">
    <source>
        <dbReference type="SAM" id="MobiDB-lite"/>
    </source>
</evidence>
<name>A0A2A5CAF1_9GAMM</name>
<dbReference type="Pfam" id="PF01551">
    <property type="entry name" value="Peptidase_M23"/>
    <property type="match status" value="1"/>
</dbReference>
<gene>
    <name evidence="5" type="ORF">COA71_11165</name>
</gene>
<sequence length="261" mass="28200">MRSSKKFKIYFNSLCVLLLSACSSGTYRAPVVDVGQEASTSQRTTVVLGSGPQHRVNEGESLYAIAWVYDLDYNALALANNIQAPYVIFPGQELNLDITNVPLNNTSISSGNQTQAPSVVTRNTSGNAQTRSTGTTNNLLRWVWPAQGNIVATFSISDNENKGIDIAGTNGDPVMAAESGEVVYAGNGLLRYGELIIIKHNDQFLSAYAHNSSINVSEGDHVSRGQQIANLGSTGIDRNMLHFEIRLAGQPVDPENYLPPR</sequence>
<proteinExistence type="inferred from homology"/>
<dbReference type="SMART" id="SM00257">
    <property type="entry name" value="LysM"/>
    <property type="match status" value="1"/>
</dbReference>
<feature type="domain" description="LysM" evidence="4">
    <location>
        <begin position="52"/>
        <end position="96"/>
    </location>
</feature>
<protein>
    <submittedName>
        <fullName evidence="5">Peptidase M23</fullName>
    </submittedName>
</protein>
<evidence type="ECO:0000313" key="6">
    <source>
        <dbReference type="Proteomes" id="UP000228987"/>
    </source>
</evidence>
<dbReference type="Proteomes" id="UP000228987">
    <property type="component" value="Unassembled WGS sequence"/>
</dbReference>
<dbReference type="PANTHER" id="PTHR21666">
    <property type="entry name" value="PEPTIDASE-RELATED"/>
    <property type="match status" value="1"/>
</dbReference>
<evidence type="ECO:0000259" key="4">
    <source>
        <dbReference type="PROSITE" id="PS51782"/>
    </source>
</evidence>
<accession>A0A2A5CAF1</accession>
<dbReference type="PROSITE" id="PS51257">
    <property type="entry name" value="PROKAR_LIPOPROTEIN"/>
    <property type="match status" value="1"/>
</dbReference>
<evidence type="ECO:0000256" key="3">
    <source>
        <dbReference type="SAM" id="SignalP"/>
    </source>
</evidence>
<reference evidence="6" key="1">
    <citation type="submission" date="2017-08" db="EMBL/GenBank/DDBJ databases">
        <title>A dynamic microbial community with high functional redundancy inhabits the cold, oxic subseafloor aquifer.</title>
        <authorList>
            <person name="Tully B.J."/>
            <person name="Wheat C.G."/>
            <person name="Glazer B.T."/>
            <person name="Huber J.A."/>
        </authorList>
    </citation>
    <scope>NUCLEOTIDE SEQUENCE [LARGE SCALE GENOMIC DNA]</scope>
</reference>
<dbReference type="GO" id="GO:0009279">
    <property type="term" value="C:cell outer membrane"/>
    <property type="evidence" value="ECO:0007669"/>
    <property type="project" value="TreeGrafter"/>
</dbReference>